<dbReference type="InterPro" id="IPR050558">
    <property type="entry name" value="PTS_Sugar-Specific_Components"/>
</dbReference>
<keyword evidence="1" id="KW-0813">Transport</keyword>
<dbReference type="InterPro" id="IPR011055">
    <property type="entry name" value="Dup_hybrid_motif"/>
</dbReference>
<dbReference type="GO" id="GO:0009401">
    <property type="term" value="P:phosphoenolpyruvate-dependent sugar phosphotransferase system"/>
    <property type="evidence" value="ECO:0007669"/>
    <property type="project" value="InterPro"/>
</dbReference>
<dbReference type="AlphaFoldDB" id="J9GM39"/>
<dbReference type="PANTHER" id="PTHR30175">
    <property type="entry name" value="PHOSPHOTRANSFERASE SYSTEM TRANSPORT PROTEIN"/>
    <property type="match status" value="1"/>
</dbReference>
<name>J9GM39_9ZZZZ</name>
<dbReference type="Gene3D" id="2.70.70.10">
    <property type="entry name" value="Glucose Permease (Domain IIA)"/>
    <property type="match status" value="1"/>
</dbReference>
<keyword evidence="3" id="KW-0808">Transferase</keyword>
<comment type="caution">
    <text evidence="6">The sequence shown here is derived from an EMBL/GenBank/DDBJ whole genome shotgun (WGS) entry which is preliminary data.</text>
</comment>
<evidence type="ECO:0000256" key="1">
    <source>
        <dbReference type="ARBA" id="ARBA00022448"/>
    </source>
</evidence>
<dbReference type="GO" id="GO:0090589">
    <property type="term" value="F:protein-phosphocysteine-trehalose phosphotransferase system transporter activity"/>
    <property type="evidence" value="ECO:0007669"/>
    <property type="project" value="TreeGrafter"/>
</dbReference>
<evidence type="ECO:0000313" key="6">
    <source>
        <dbReference type="EMBL" id="EJX03298.1"/>
    </source>
</evidence>
<keyword evidence="4" id="KW-1133">Transmembrane helix</keyword>
<dbReference type="PANTHER" id="PTHR30175:SF4">
    <property type="entry name" value="PTS SYSTEM TREHALOSE-SPECIFIC EIIBC COMPONENT"/>
    <property type="match status" value="1"/>
</dbReference>
<sequence length="133" mass="13954">MIGSAIAAMISVGFGVQAISIGVGGLPGILSIFPKFWGIFLLAMAVAIIVPIVTCYGWAKTHLDEETKTGKTKQDLVLETNPDEKEIVLNAPMDGTVYPLNEIDDQAFASGAMGQGFAVDMTNGLVHAPCDGQ</sequence>
<dbReference type="SUPFAM" id="SSF51261">
    <property type="entry name" value="Duplicated hybrid motif"/>
    <property type="match status" value="1"/>
</dbReference>
<dbReference type="Pfam" id="PF00358">
    <property type="entry name" value="PTS_EIIA_1"/>
    <property type="match status" value="1"/>
</dbReference>
<feature type="transmembrane region" description="Helical" evidence="4">
    <location>
        <begin position="7"/>
        <end position="30"/>
    </location>
</feature>
<protein>
    <submittedName>
        <fullName evidence="6">PTS system, trehalose-specific, IIBC component</fullName>
    </submittedName>
</protein>
<dbReference type="EMBL" id="AMCI01002214">
    <property type="protein sequence ID" value="EJX03298.1"/>
    <property type="molecule type" value="Genomic_DNA"/>
</dbReference>
<evidence type="ECO:0000259" key="5">
    <source>
        <dbReference type="Pfam" id="PF00358"/>
    </source>
</evidence>
<dbReference type="GO" id="GO:0015771">
    <property type="term" value="P:trehalose transport"/>
    <property type="evidence" value="ECO:0007669"/>
    <property type="project" value="TreeGrafter"/>
</dbReference>
<keyword evidence="2" id="KW-0762">Sugar transport</keyword>
<proteinExistence type="predicted"/>
<organism evidence="6">
    <name type="scientific">gut metagenome</name>
    <dbReference type="NCBI Taxonomy" id="749906"/>
    <lineage>
        <taxon>unclassified sequences</taxon>
        <taxon>metagenomes</taxon>
        <taxon>organismal metagenomes</taxon>
    </lineage>
</organism>
<keyword evidence="4" id="KW-0472">Membrane</keyword>
<feature type="non-terminal residue" evidence="6">
    <location>
        <position position="133"/>
    </location>
</feature>
<dbReference type="InterPro" id="IPR001127">
    <property type="entry name" value="PTS_EIIA_1_perm"/>
</dbReference>
<feature type="domain" description="PTS EIIA type-1" evidence="5">
    <location>
        <begin position="89"/>
        <end position="133"/>
    </location>
</feature>
<evidence type="ECO:0000256" key="3">
    <source>
        <dbReference type="ARBA" id="ARBA00022679"/>
    </source>
</evidence>
<accession>J9GM39</accession>
<gene>
    <name evidence="6" type="ORF">EVA_08595</name>
</gene>
<feature type="transmembrane region" description="Helical" evidence="4">
    <location>
        <begin position="36"/>
        <end position="59"/>
    </location>
</feature>
<keyword evidence="4" id="KW-0812">Transmembrane</keyword>
<reference evidence="6" key="1">
    <citation type="journal article" date="2012" name="PLoS ONE">
        <title>Gene sets for utilization of primary and secondary nutrition supplies in the distal gut of endangered iberian lynx.</title>
        <authorList>
            <person name="Alcaide M."/>
            <person name="Messina E."/>
            <person name="Richter M."/>
            <person name="Bargiela R."/>
            <person name="Peplies J."/>
            <person name="Huws S.A."/>
            <person name="Newbold C.J."/>
            <person name="Golyshin P.N."/>
            <person name="Simon M.A."/>
            <person name="Lopez G."/>
            <person name="Yakimov M.M."/>
            <person name="Ferrer M."/>
        </authorList>
    </citation>
    <scope>NUCLEOTIDE SEQUENCE</scope>
</reference>
<dbReference type="GO" id="GO:0005886">
    <property type="term" value="C:plasma membrane"/>
    <property type="evidence" value="ECO:0007669"/>
    <property type="project" value="TreeGrafter"/>
</dbReference>
<evidence type="ECO:0000256" key="4">
    <source>
        <dbReference type="SAM" id="Phobius"/>
    </source>
</evidence>
<evidence type="ECO:0000256" key="2">
    <source>
        <dbReference type="ARBA" id="ARBA00022597"/>
    </source>
</evidence>